<dbReference type="InterPro" id="IPR051909">
    <property type="entry name" value="MFP_Cation_Efflux"/>
</dbReference>
<reference evidence="7 8" key="1">
    <citation type="journal article" date="2015" name="Appl. Microbiol. Biotechnol.">
        <title>The consequence of an additional NADH dehydrogenase paralog on the growth of Gluconobacter oxydans DSM3504.</title>
        <authorList>
            <person name="Kostner D."/>
            <person name="Luchterhand B."/>
            <person name="Junker A."/>
            <person name="Volland S."/>
            <person name="Daniel R."/>
            <person name="Buchs J."/>
            <person name="Liebl W."/>
            <person name="Ehrenreich A."/>
        </authorList>
    </citation>
    <scope>NUCLEOTIDE SEQUENCE [LARGE SCALE GENOMIC DNA]</scope>
    <source>
        <strain evidence="7">DSM 3504</strain>
    </source>
</reference>
<comment type="similarity">
    <text evidence="1">Belongs to the membrane fusion protein (MFP) (TC 8.A.1) family.</text>
</comment>
<keyword evidence="2" id="KW-0813">Transport</keyword>
<dbReference type="FunFam" id="2.40.30.170:FF:000010">
    <property type="entry name" value="Efflux RND transporter periplasmic adaptor subunit"/>
    <property type="match status" value="1"/>
</dbReference>
<dbReference type="Gene3D" id="2.40.50.100">
    <property type="match status" value="1"/>
</dbReference>
<keyword evidence="3" id="KW-0175">Coiled coil</keyword>
<evidence type="ECO:0000259" key="6">
    <source>
        <dbReference type="Pfam" id="PF25975"/>
    </source>
</evidence>
<dbReference type="InterPro" id="IPR006143">
    <property type="entry name" value="RND_pump_MFP"/>
</dbReference>
<evidence type="ECO:0000313" key="7">
    <source>
        <dbReference type="EMBL" id="AHK70957.1"/>
    </source>
</evidence>
<dbReference type="Gene3D" id="2.40.30.170">
    <property type="match status" value="1"/>
</dbReference>
<gene>
    <name evidence="7" type="primary">czcB</name>
    <name evidence="7" type="ORF">GLS_c10490</name>
</gene>
<evidence type="ECO:0000259" key="5">
    <source>
        <dbReference type="Pfam" id="PF25973"/>
    </source>
</evidence>
<dbReference type="GO" id="GO:0030313">
    <property type="term" value="C:cell envelope"/>
    <property type="evidence" value="ECO:0007669"/>
    <property type="project" value="TreeGrafter"/>
</dbReference>
<dbReference type="InterPro" id="IPR058647">
    <property type="entry name" value="BSH_CzcB-like"/>
</dbReference>
<dbReference type="Pfam" id="PF25954">
    <property type="entry name" value="Beta-barrel_RND_2"/>
    <property type="match status" value="1"/>
</dbReference>
<dbReference type="GO" id="GO:0016020">
    <property type="term" value="C:membrane"/>
    <property type="evidence" value="ECO:0007669"/>
    <property type="project" value="InterPro"/>
</dbReference>
<dbReference type="SUPFAM" id="SSF111369">
    <property type="entry name" value="HlyD-like secretion proteins"/>
    <property type="match status" value="1"/>
</dbReference>
<name>A0A067Z4D3_GLUOY</name>
<evidence type="ECO:0000256" key="2">
    <source>
        <dbReference type="ARBA" id="ARBA00022448"/>
    </source>
</evidence>
<dbReference type="HOGENOM" id="CLU_018816_13_3_5"/>
<dbReference type="Gene3D" id="2.40.420.20">
    <property type="match status" value="1"/>
</dbReference>
<dbReference type="Gene3D" id="1.10.287.470">
    <property type="entry name" value="Helix hairpin bin"/>
    <property type="match status" value="1"/>
</dbReference>
<dbReference type="GO" id="GO:0015679">
    <property type="term" value="P:plasma membrane copper ion transport"/>
    <property type="evidence" value="ECO:0007669"/>
    <property type="project" value="TreeGrafter"/>
</dbReference>
<feature type="domain" description="CzcB-like C-terminal circularly permuted SH3-like" evidence="6">
    <location>
        <begin position="315"/>
        <end position="373"/>
    </location>
</feature>
<sequence>MRVSRVGALAIGLLCLAILLVVVLRFRTPHSPVAAVESPMVTQSQGHLVVREGSPLEKRLIIQEVASVSRGHGLALPAQVMTEPDRQVNVYAPVTGRITGVSVHLGQKVHRGQVLATIAAGDLDQAWADDTRARAALDFARRAYARAKGVQAIGGNAVKDLESARNDLAQAQAEAERTQRRLQVLGARPGYSAQGQAPLVSPVDGVVSMTTMAPGENITDPTAIQMTVLDLSEVWIAAAIPQDSLAQISDGNVLSVSFDEFPGRTCSGRVVSFDPALHPDTRRVNAYIACPNTDGALRPGMFVDATLNVPQGSDVIIPKTALLMNNDQVSVFVEVAPRTFQRRDIVISYDEGDSVRVLKGLSAGERVVTSGAILLNDD</sequence>
<evidence type="ECO:0000256" key="1">
    <source>
        <dbReference type="ARBA" id="ARBA00009477"/>
    </source>
</evidence>
<organism evidence="7 8">
    <name type="scientific">Gluconobacter oxydans DSM 3504</name>
    <dbReference type="NCBI Taxonomy" id="1288313"/>
    <lineage>
        <taxon>Bacteria</taxon>
        <taxon>Pseudomonadati</taxon>
        <taxon>Pseudomonadota</taxon>
        <taxon>Alphaproteobacteria</taxon>
        <taxon>Acetobacterales</taxon>
        <taxon>Acetobacteraceae</taxon>
        <taxon>Gluconobacter</taxon>
    </lineage>
</organism>
<dbReference type="InterPro" id="IPR058792">
    <property type="entry name" value="Beta-barrel_RND_2"/>
</dbReference>
<feature type="domain" description="CzcB-like barrel-sandwich hybrid" evidence="5">
    <location>
        <begin position="87"/>
        <end position="224"/>
    </location>
</feature>
<dbReference type="GeneID" id="56905285"/>
<proteinExistence type="inferred from homology"/>
<dbReference type="PANTHER" id="PTHR30097:SF4">
    <property type="entry name" value="SLR6042 PROTEIN"/>
    <property type="match status" value="1"/>
</dbReference>
<dbReference type="InterPro" id="IPR058649">
    <property type="entry name" value="CzcB_C"/>
</dbReference>
<evidence type="ECO:0000256" key="3">
    <source>
        <dbReference type="SAM" id="Coils"/>
    </source>
</evidence>
<dbReference type="GO" id="GO:0060003">
    <property type="term" value="P:copper ion export"/>
    <property type="evidence" value="ECO:0007669"/>
    <property type="project" value="TreeGrafter"/>
</dbReference>
<dbReference type="AlphaFoldDB" id="A0A067Z4D3"/>
<dbReference type="KEGG" id="goy:GLS_c10490"/>
<dbReference type="GO" id="GO:0022857">
    <property type="term" value="F:transmembrane transporter activity"/>
    <property type="evidence" value="ECO:0007669"/>
    <property type="project" value="InterPro"/>
</dbReference>
<evidence type="ECO:0000313" key="8">
    <source>
        <dbReference type="Proteomes" id="UP000031656"/>
    </source>
</evidence>
<feature type="coiled-coil region" evidence="3">
    <location>
        <begin position="158"/>
        <end position="188"/>
    </location>
</feature>
<dbReference type="Pfam" id="PF25973">
    <property type="entry name" value="BSH_CzcB"/>
    <property type="match status" value="1"/>
</dbReference>
<feature type="domain" description="CusB-like beta-barrel" evidence="4">
    <location>
        <begin position="233"/>
        <end position="308"/>
    </location>
</feature>
<dbReference type="Proteomes" id="UP000031656">
    <property type="component" value="Chromosome"/>
</dbReference>
<dbReference type="Pfam" id="PF25975">
    <property type="entry name" value="CzcB_C"/>
    <property type="match status" value="1"/>
</dbReference>
<dbReference type="NCBIfam" id="TIGR01730">
    <property type="entry name" value="RND_mfp"/>
    <property type="match status" value="1"/>
</dbReference>
<protein>
    <submittedName>
        <fullName evidence="7">Cation efflux system protein CzcB</fullName>
    </submittedName>
</protein>
<evidence type="ECO:0000259" key="4">
    <source>
        <dbReference type="Pfam" id="PF25954"/>
    </source>
</evidence>
<dbReference type="EMBL" id="CP004373">
    <property type="protein sequence ID" value="AHK70957.1"/>
    <property type="molecule type" value="Genomic_DNA"/>
</dbReference>
<accession>A0A067Z4D3</accession>
<dbReference type="PANTHER" id="PTHR30097">
    <property type="entry name" value="CATION EFFLUX SYSTEM PROTEIN CUSB"/>
    <property type="match status" value="1"/>
</dbReference>
<dbReference type="RefSeq" id="WP_041111490.1">
    <property type="nucleotide sequence ID" value="NZ_CP004373.1"/>
</dbReference>